<dbReference type="AlphaFoldDB" id="A0A6J7VUC5"/>
<proteinExistence type="predicted"/>
<dbReference type="EMBL" id="CAFBRV010000120">
    <property type="protein sequence ID" value="CAB5120760.1"/>
    <property type="molecule type" value="Genomic_DNA"/>
</dbReference>
<gene>
    <name evidence="1" type="ORF">UFOPK4410_01027</name>
</gene>
<accession>A0A6J7VUC5</accession>
<organism evidence="1">
    <name type="scientific">freshwater metagenome</name>
    <dbReference type="NCBI Taxonomy" id="449393"/>
    <lineage>
        <taxon>unclassified sequences</taxon>
        <taxon>metagenomes</taxon>
        <taxon>ecological metagenomes</taxon>
    </lineage>
</organism>
<reference evidence="1" key="1">
    <citation type="submission" date="2020-05" db="EMBL/GenBank/DDBJ databases">
        <authorList>
            <person name="Chiriac C."/>
            <person name="Salcher M."/>
            <person name="Ghai R."/>
            <person name="Kavagutti S V."/>
        </authorList>
    </citation>
    <scope>NUCLEOTIDE SEQUENCE</scope>
</reference>
<protein>
    <submittedName>
        <fullName evidence="1">Unannotated protein</fullName>
    </submittedName>
</protein>
<name>A0A6J7VUC5_9ZZZZ</name>
<dbReference type="SUPFAM" id="SSF55486">
    <property type="entry name" value="Metalloproteases ('zincins'), catalytic domain"/>
    <property type="match status" value="1"/>
</dbReference>
<evidence type="ECO:0000313" key="1">
    <source>
        <dbReference type="EMBL" id="CAB5120760.1"/>
    </source>
</evidence>
<sequence length="877" mass="93148">MKRVAFITAALFGFATLGLTPAVALDERVVDIVSVSWDGAAPLPAGIRDLEKLVNTEVNASWKSFTTLAGDTRDRTISFVAGKVLAEPIILNSKMACVGAESMNFINNMRNEAYRRLGVVEDSNRYLIIAAPKAGCIWSGRAQLGTPQSKGGTLVLHDTDDSFVIVHELGHTFGLGHTNFLRCSDNKEDGPWGETCKAVEYGGVIDVMGNVATNSPLNTYHQWRMGLLDTTEVKQVWQTQTLTLAPSDFANGLRAIYVRDGTSAYWVEYRRTLNGVGYKPGLVIFRIDPPPISAVVSVNPEDASASEFKDGLGIDVWMLNLDTYRYSTSRINGGSMTALSATTYSGNVTFAASANETSATVTISKKADITPPPTPVLLPSSEWRYPGIEILKPGYSDADTTIASFEVSLDGVISELPSHASEKWSPGYLNPFTAPLTVYARDLPEGAYSFAIRAIDIAGNKSEWSQAMKVSIDRGRPVVTSDFSVTAINGEQVSLAWTGTKDVGSGLCKTNVVDEDGLIVQSSTATSAPTIKVKSGVVLKATAQIFDCIGNGVTGNLSITNTLIPADKSSRTGKWSAAGAPYGSGALKCSGKCTASLSASGRFDVLVGTGASTLSAGTKTLASIPDSKLSKLRVGASVDIGANKRVVRISGSNFVLIGLTSVLATFTDVTDIDRLPAITDPSLSDAKQAVLAKFGFNADDFSQEWSVLPMGGGTTLADPSLDLCNGTFASEKERVERRQVIATKPESAFTFLSTETVRYSSPAAAQAAQRELAKVMSQCMIEKGFTDASGVVVPYAFSQIKNIPVGLVADGSRVLVRAQIDTGARARQLLGFYQFNGAMFTGLYVMSAGETSFTDAQVATWLNMAATMASRLSGKSG</sequence>